<gene>
    <name evidence="2" type="ORF">TW72_16455</name>
</gene>
<dbReference type="AlphaFoldDB" id="A0A0F4PNS7"/>
<dbReference type="RefSeq" id="WP_045979839.1">
    <property type="nucleotide sequence ID" value="NZ_CP023396.1"/>
</dbReference>
<comment type="caution">
    <text evidence="2">The sequence shown here is derived from an EMBL/GenBank/DDBJ whole genome shotgun (WGS) entry which is preliminary data.</text>
</comment>
<feature type="transmembrane region" description="Helical" evidence="1">
    <location>
        <begin position="6"/>
        <end position="24"/>
    </location>
</feature>
<keyword evidence="1" id="KW-0812">Transmembrane</keyword>
<keyword evidence="1" id="KW-1133">Transmembrane helix</keyword>
<evidence type="ECO:0000256" key="1">
    <source>
        <dbReference type="SAM" id="Phobius"/>
    </source>
</evidence>
<dbReference type="OrthoDB" id="9998535at2"/>
<sequence>MVFIILFGVVAISFIVFSIQMEAYKEAAHKGTEERKNRLVEYLSYQDQYWGMLFGNPKNFPLYHEGLDSHIKRVRISLFVASGSFFGLFIYIIVANGL</sequence>
<proteinExistence type="predicted"/>
<protein>
    <submittedName>
        <fullName evidence="2">Uncharacterized protein</fullName>
    </submittedName>
</protein>
<evidence type="ECO:0000313" key="3">
    <source>
        <dbReference type="Proteomes" id="UP000033664"/>
    </source>
</evidence>
<accession>A0A0F4PNS7</accession>
<keyword evidence="3" id="KW-1185">Reference proteome</keyword>
<name>A0A0F4PNS7_9GAMM</name>
<keyword evidence="1" id="KW-0472">Membrane</keyword>
<dbReference type="PATRIC" id="fig|151081.8.peg.2595"/>
<dbReference type="EMBL" id="JXXZ01000015">
    <property type="protein sequence ID" value="KJY96804.1"/>
    <property type="molecule type" value="Genomic_DNA"/>
</dbReference>
<evidence type="ECO:0000313" key="2">
    <source>
        <dbReference type="EMBL" id="KJY96804.1"/>
    </source>
</evidence>
<organism evidence="2 3">
    <name type="scientific">Pseudoalteromonas ruthenica</name>
    <dbReference type="NCBI Taxonomy" id="151081"/>
    <lineage>
        <taxon>Bacteria</taxon>
        <taxon>Pseudomonadati</taxon>
        <taxon>Pseudomonadota</taxon>
        <taxon>Gammaproteobacteria</taxon>
        <taxon>Alteromonadales</taxon>
        <taxon>Pseudoalteromonadaceae</taxon>
        <taxon>Pseudoalteromonas</taxon>
    </lineage>
</organism>
<dbReference type="GeneID" id="58230092"/>
<feature type="transmembrane region" description="Helical" evidence="1">
    <location>
        <begin position="76"/>
        <end position="94"/>
    </location>
</feature>
<dbReference type="Proteomes" id="UP000033664">
    <property type="component" value="Unassembled WGS sequence"/>
</dbReference>
<reference evidence="2 3" key="1">
    <citation type="journal article" date="2015" name="BMC Genomics">
        <title>Genome mining reveals unlocked bioactive potential of marine Gram-negative bacteria.</title>
        <authorList>
            <person name="Machado H."/>
            <person name="Sonnenschein E.C."/>
            <person name="Melchiorsen J."/>
            <person name="Gram L."/>
        </authorList>
    </citation>
    <scope>NUCLEOTIDE SEQUENCE [LARGE SCALE GENOMIC DNA]</scope>
    <source>
        <strain evidence="2 3">S3137</strain>
    </source>
</reference>